<accession>A0A410WBE5</accession>
<dbReference type="AlphaFoldDB" id="A0A410WBE5"/>
<evidence type="ECO:0000313" key="1">
    <source>
        <dbReference type="EMBL" id="QAU53272.1"/>
    </source>
</evidence>
<keyword evidence="2" id="KW-1185">Reference proteome</keyword>
<name>A0A410WBE5_9CORY</name>
<protein>
    <submittedName>
        <fullName evidence="1">Uncharacterized protein</fullName>
    </submittedName>
</protein>
<dbReference type="KEGG" id="cpeg:CPELA_10105"/>
<evidence type="ECO:0000313" key="2">
    <source>
        <dbReference type="Proteomes" id="UP000288929"/>
    </source>
</evidence>
<dbReference type="EMBL" id="CP035299">
    <property type="protein sequence ID" value="QAU53272.1"/>
    <property type="molecule type" value="Genomic_DNA"/>
</dbReference>
<gene>
    <name evidence="1" type="ORF">CPELA_10105</name>
</gene>
<organism evidence="1 2">
    <name type="scientific">Corynebacterium pelargi</name>
    <dbReference type="NCBI Taxonomy" id="1471400"/>
    <lineage>
        <taxon>Bacteria</taxon>
        <taxon>Bacillati</taxon>
        <taxon>Actinomycetota</taxon>
        <taxon>Actinomycetes</taxon>
        <taxon>Mycobacteriales</taxon>
        <taxon>Corynebacteriaceae</taxon>
        <taxon>Corynebacterium</taxon>
    </lineage>
</organism>
<sequence>MIITALSSLATFRMSWPMMSQISSLNAVATEKRERQSAESVLSYFSPTISNFVPVEIAV</sequence>
<reference evidence="1 2" key="1">
    <citation type="submission" date="2019-01" db="EMBL/GenBank/DDBJ databases">
        <authorList>
            <person name="Ruckert C."/>
            <person name="Busche T."/>
            <person name="Kalinowski J."/>
        </authorList>
    </citation>
    <scope>NUCLEOTIDE SEQUENCE [LARGE SCALE GENOMIC DNA]</scope>
    <source>
        <strain evidence="1 2">136/3</strain>
    </source>
</reference>
<proteinExistence type="predicted"/>
<dbReference type="Proteomes" id="UP000288929">
    <property type="component" value="Chromosome"/>
</dbReference>